<accession>A0AAD7J595</accession>
<sequence>MHNGGFVGLKREIGSSFNGFDCAVTFWHVNVSVGATRLSGTLTTHPILRILVPRRPKLWPYESRLERLNFNAVPFIQEGVTMQLTIMLGLSNRVVQPSTLPQMIIPQLDITFIPIWTRCVRVLLVFDRTLTRRIS</sequence>
<dbReference type="AlphaFoldDB" id="A0AAD7J595"/>
<gene>
    <name evidence="1" type="ORF">B0H16DRAFT_1458832</name>
</gene>
<comment type="caution">
    <text evidence="1">The sequence shown here is derived from an EMBL/GenBank/DDBJ whole genome shotgun (WGS) entry which is preliminary data.</text>
</comment>
<evidence type="ECO:0000313" key="2">
    <source>
        <dbReference type="Proteomes" id="UP001215598"/>
    </source>
</evidence>
<organism evidence="1 2">
    <name type="scientific">Mycena metata</name>
    <dbReference type="NCBI Taxonomy" id="1033252"/>
    <lineage>
        <taxon>Eukaryota</taxon>
        <taxon>Fungi</taxon>
        <taxon>Dikarya</taxon>
        <taxon>Basidiomycota</taxon>
        <taxon>Agaricomycotina</taxon>
        <taxon>Agaricomycetes</taxon>
        <taxon>Agaricomycetidae</taxon>
        <taxon>Agaricales</taxon>
        <taxon>Marasmiineae</taxon>
        <taxon>Mycenaceae</taxon>
        <taxon>Mycena</taxon>
    </lineage>
</organism>
<dbReference type="Proteomes" id="UP001215598">
    <property type="component" value="Unassembled WGS sequence"/>
</dbReference>
<protein>
    <submittedName>
        <fullName evidence="1">Uncharacterized protein</fullName>
    </submittedName>
</protein>
<dbReference type="EMBL" id="JARKIB010000051">
    <property type="protein sequence ID" value="KAJ7754790.1"/>
    <property type="molecule type" value="Genomic_DNA"/>
</dbReference>
<keyword evidence="2" id="KW-1185">Reference proteome</keyword>
<reference evidence="1" key="1">
    <citation type="submission" date="2023-03" db="EMBL/GenBank/DDBJ databases">
        <title>Massive genome expansion in bonnet fungi (Mycena s.s.) driven by repeated elements and novel gene families across ecological guilds.</title>
        <authorList>
            <consortium name="Lawrence Berkeley National Laboratory"/>
            <person name="Harder C.B."/>
            <person name="Miyauchi S."/>
            <person name="Viragh M."/>
            <person name="Kuo A."/>
            <person name="Thoen E."/>
            <person name="Andreopoulos B."/>
            <person name="Lu D."/>
            <person name="Skrede I."/>
            <person name="Drula E."/>
            <person name="Henrissat B."/>
            <person name="Morin E."/>
            <person name="Kohler A."/>
            <person name="Barry K."/>
            <person name="LaButti K."/>
            <person name="Morin E."/>
            <person name="Salamov A."/>
            <person name="Lipzen A."/>
            <person name="Mereny Z."/>
            <person name="Hegedus B."/>
            <person name="Baldrian P."/>
            <person name="Stursova M."/>
            <person name="Weitz H."/>
            <person name="Taylor A."/>
            <person name="Grigoriev I.V."/>
            <person name="Nagy L.G."/>
            <person name="Martin F."/>
            <person name="Kauserud H."/>
        </authorList>
    </citation>
    <scope>NUCLEOTIDE SEQUENCE</scope>
    <source>
        <strain evidence="1">CBHHK182m</strain>
    </source>
</reference>
<evidence type="ECO:0000313" key="1">
    <source>
        <dbReference type="EMBL" id="KAJ7754790.1"/>
    </source>
</evidence>
<name>A0AAD7J595_9AGAR</name>
<proteinExistence type="predicted"/>